<accession>A0AAD9G7V0</accession>
<evidence type="ECO:0000313" key="3">
    <source>
        <dbReference type="Proteomes" id="UP001195914"/>
    </source>
</evidence>
<reference evidence="2" key="2">
    <citation type="submission" date="2021-05" db="EMBL/GenBank/DDBJ databases">
        <authorList>
            <person name="Pain A."/>
        </authorList>
    </citation>
    <scope>NUCLEOTIDE SEQUENCE</scope>
    <source>
        <strain evidence="2">1802A</strain>
    </source>
</reference>
<evidence type="ECO:0000313" key="2">
    <source>
        <dbReference type="EMBL" id="KAK1933408.1"/>
    </source>
</evidence>
<proteinExistence type="predicted"/>
<reference evidence="2" key="1">
    <citation type="journal article" date="2014" name="Nucleic Acids Res.">
        <title>The evolutionary dynamics of variant antigen genes in Babesia reveal a history of genomic innovation underlying host-parasite interaction.</title>
        <authorList>
            <person name="Jackson A.P."/>
            <person name="Otto T.D."/>
            <person name="Darby A."/>
            <person name="Ramaprasad A."/>
            <person name="Xia D."/>
            <person name="Echaide I.E."/>
            <person name="Farber M."/>
            <person name="Gahlot S."/>
            <person name="Gamble J."/>
            <person name="Gupta D."/>
            <person name="Gupta Y."/>
            <person name="Jackson L."/>
            <person name="Malandrin L."/>
            <person name="Malas T.B."/>
            <person name="Moussa E."/>
            <person name="Nair M."/>
            <person name="Reid A.J."/>
            <person name="Sanders M."/>
            <person name="Sharma J."/>
            <person name="Tracey A."/>
            <person name="Quail M.A."/>
            <person name="Weir W."/>
            <person name="Wastling J.M."/>
            <person name="Hall N."/>
            <person name="Willadsen P."/>
            <person name="Lingelbach K."/>
            <person name="Shiels B."/>
            <person name="Tait A."/>
            <person name="Berriman M."/>
            <person name="Allred D.R."/>
            <person name="Pain A."/>
        </authorList>
    </citation>
    <scope>NUCLEOTIDE SEQUENCE</scope>
    <source>
        <strain evidence="2">1802A</strain>
    </source>
</reference>
<keyword evidence="1" id="KW-0472">Membrane</keyword>
<organism evidence="2 3">
    <name type="scientific">Babesia divergens</name>
    <dbReference type="NCBI Taxonomy" id="32595"/>
    <lineage>
        <taxon>Eukaryota</taxon>
        <taxon>Sar</taxon>
        <taxon>Alveolata</taxon>
        <taxon>Apicomplexa</taxon>
        <taxon>Aconoidasida</taxon>
        <taxon>Piroplasmida</taxon>
        <taxon>Babesiidae</taxon>
        <taxon>Babesia</taxon>
    </lineage>
</organism>
<dbReference type="EMBL" id="JAHBMH010000073">
    <property type="protein sequence ID" value="KAK1933408.1"/>
    <property type="molecule type" value="Genomic_DNA"/>
</dbReference>
<gene>
    <name evidence="2" type="ORF">X943_003520</name>
</gene>
<keyword evidence="1" id="KW-1133">Transmembrane helix</keyword>
<keyword evidence="1" id="KW-0812">Transmembrane</keyword>
<feature type="transmembrane region" description="Helical" evidence="1">
    <location>
        <begin position="39"/>
        <end position="57"/>
    </location>
</feature>
<sequence length="174" mass="19698">MSSSLVYYMKYATGVMAFLSVVLPYYINFAVYSPALFRPILNVSWAFIFGTHLWYLFLSSDDFYVTGGDEGNFFRKKRDLLLTDSADECTKFFVSTLFFNSLIVITTHGLAPYYKRIQYCSIASLVSTFVNTFFVPKDVESHAEGAVFTYVSPATCSRILSLLTCLPLTIYGLL</sequence>
<keyword evidence="3" id="KW-1185">Reference proteome</keyword>
<comment type="caution">
    <text evidence="2">The sequence shown here is derived from an EMBL/GenBank/DDBJ whole genome shotgun (WGS) entry which is preliminary data.</text>
</comment>
<name>A0AAD9G7V0_BABDI</name>
<feature type="transmembrane region" description="Helical" evidence="1">
    <location>
        <begin position="92"/>
        <end position="110"/>
    </location>
</feature>
<dbReference type="AlphaFoldDB" id="A0AAD9G7V0"/>
<feature type="transmembrane region" description="Helical" evidence="1">
    <location>
        <begin position="6"/>
        <end position="27"/>
    </location>
</feature>
<dbReference type="Proteomes" id="UP001195914">
    <property type="component" value="Unassembled WGS sequence"/>
</dbReference>
<evidence type="ECO:0000256" key="1">
    <source>
        <dbReference type="SAM" id="Phobius"/>
    </source>
</evidence>
<protein>
    <submittedName>
        <fullName evidence="2">Uncharacterized protein</fullName>
    </submittedName>
</protein>